<dbReference type="AlphaFoldDB" id="A0A0D6A1V0"/>
<feature type="transmembrane region" description="Helical" evidence="1">
    <location>
        <begin position="83"/>
        <end position="104"/>
    </location>
</feature>
<dbReference type="EMBL" id="AP014808">
    <property type="protein sequence ID" value="BAQ56787.1"/>
    <property type="molecule type" value="Genomic_DNA"/>
</dbReference>
<feature type="transmembrane region" description="Helical" evidence="1">
    <location>
        <begin position="59"/>
        <end position="77"/>
    </location>
</feature>
<evidence type="ECO:0000313" key="3">
    <source>
        <dbReference type="Proteomes" id="UP000035709"/>
    </source>
</evidence>
<evidence type="ECO:0000313" key="2">
    <source>
        <dbReference type="EMBL" id="BAQ56787.1"/>
    </source>
</evidence>
<accession>A0A0D6A1V0</accession>
<dbReference type="STRING" id="1600.LBAT_0398"/>
<gene>
    <name evidence="2" type="ORF">LBAT_0398</name>
</gene>
<dbReference type="KEGG" id="lae:LBAT_0398"/>
<protein>
    <submittedName>
        <fullName evidence="2">Uncharacterized protein</fullName>
    </submittedName>
</protein>
<dbReference type="PATRIC" id="fig|1600.4.peg.406"/>
<reference evidence="2 3" key="1">
    <citation type="submission" date="2015-03" db="EMBL/GenBank/DDBJ databases">
        <title>Complete genome sequence of Lactobacillus acetotolerans NBRC 13120.</title>
        <authorList>
            <person name="Toh H."/>
            <person name="Morita H."/>
            <person name="Fujita N."/>
        </authorList>
    </citation>
    <scope>NUCLEOTIDE SEQUENCE [LARGE SCALE GENOMIC DNA]</scope>
    <source>
        <strain evidence="2 3">NBRC 13120</strain>
    </source>
</reference>
<dbReference type="RefSeq" id="WP_060459220.1">
    <property type="nucleotide sequence ID" value="NZ_AP014808.1"/>
</dbReference>
<keyword evidence="3" id="KW-1185">Reference proteome</keyword>
<dbReference type="OrthoDB" id="2323963at2"/>
<keyword evidence="1" id="KW-1133">Transmembrane helix</keyword>
<organism evidence="2 3">
    <name type="scientific">Lactobacillus acetotolerans</name>
    <dbReference type="NCBI Taxonomy" id="1600"/>
    <lineage>
        <taxon>Bacteria</taxon>
        <taxon>Bacillati</taxon>
        <taxon>Bacillota</taxon>
        <taxon>Bacilli</taxon>
        <taxon>Lactobacillales</taxon>
        <taxon>Lactobacillaceae</taxon>
        <taxon>Lactobacillus</taxon>
    </lineage>
</organism>
<proteinExistence type="predicted"/>
<dbReference type="Proteomes" id="UP000035709">
    <property type="component" value="Chromosome"/>
</dbReference>
<keyword evidence="1" id="KW-0812">Transmembrane</keyword>
<keyword evidence="1" id="KW-0472">Membrane</keyword>
<sequence length="144" mass="16864">MVTFIYLLLLVTLFFLFLYIYSTKKIRRREAFVIEHGNLPILYGKHYHTFKRIDKLRNVFGAIALISLTIGVYATIMDHNLSMLGLTDSIVFFAISLTFFVELLKTKLLKKKQIKYDSDLKVSNKDKKNRLISIYGTNVIKLRH</sequence>
<feature type="transmembrane region" description="Helical" evidence="1">
    <location>
        <begin position="6"/>
        <end position="22"/>
    </location>
</feature>
<name>A0A0D6A1V0_9LACO</name>
<evidence type="ECO:0000256" key="1">
    <source>
        <dbReference type="SAM" id="Phobius"/>
    </source>
</evidence>